<dbReference type="Gene3D" id="2.40.50.1020">
    <property type="entry name" value="LytTr DNA-binding domain"/>
    <property type="match status" value="1"/>
</dbReference>
<protein>
    <submittedName>
        <fullName evidence="3">Sensory transduction protein LytT, putative</fullName>
    </submittedName>
</protein>
<dbReference type="HOGENOM" id="CLU_079621_0_0_5"/>
<dbReference type="KEGG" id="rde:RD1_4200"/>
<gene>
    <name evidence="3" type="primary">lytT</name>
    <name evidence="3" type="ordered locus">RD1_4200</name>
</gene>
<evidence type="ECO:0000259" key="2">
    <source>
        <dbReference type="PROSITE" id="PS50930"/>
    </source>
</evidence>
<evidence type="ECO:0000313" key="4">
    <source>
        <dbReference type="Proteomes" id="UP000007029"/>
    </source>
</evidence>
<feature type="transmembrane region" description="Helical" evidence="1">
    <location>
        <begin position="36"/>
        <end position="55"/>
    </location>
</feature>
<dbReference type="SMART" id="SM00850">
    <property type="entry name" value="LytTR"/>
    <property type="match status" value="1"/>
</dbReference>
<name>Q160F5_ROSDO</name>
<dbReference type="STRING" id="375451.RD1_4200"/>
<keyword evidence="1" id="KW-0812">Transmembrane</keyword>
<accession>Q160F5</accession>
<proteinExistence type="predicted"/>
<dbReference type="Pfam" id="PF04397">
    <property type="entry name" value="LytTR"/>
    <property type="match status" value="1"/>
</dbReference>
<dbReference type="RefSeq" id="WP_011570248.1">
    <property type="nucleotide sequence ID" value="NZ_FOOO01000006.1"/>
</dbReference>
<dbReference type="eggNOG" id="COG3279">
    <property type="taxonomic scope" value="Bacteria"/>
</dbReference>
<feature type="transmembrane region" description="Helical" evidence="1">
    <location>
        <begin position="98"/>
        <end position="120"/>
    </location>
</feature>
<feature type="transmembrane region" description="Helical" evidence="1">
    <location>
        <begin position="140"/>
        <end position="159"/>
    </location>
</feature>
<feature type="transmembrane region" description="Helical" evidence="1">
    <location>
        <begin position="67"/>
        <end position="86"/>
    </location>
</feature>
<dbReference type="AlphaFoldDB" id="Q160F5"/>
<evidence type="ECO:0000313" key="3">
    <source>
        <dbReference type="EMBL" id="ABG33638.1"/>
    </source>
</evidence>
<sequence length="278" mass="30402">MTRTKPTFVPDRKNPAKSSPMSLALRQLQVTLTRPVFWIVICAVVVLTAMAGPYYTLERLSFPERLVYWGTALPLSALTMTFLSILTYRLTDNMSLNWVFVAVLAGLAGVLPVVGSVYLSEGMATGFAAGWLDGVGFLHLTMYIVPSVVGVTLVINALFEFGVLGQQSAVSEPALPKPTLLQSKLPHHLGTAIVTLQAQDHYVEVTTLKGRATVLMRLGDAIRDLEPLGGLQVHRSWWVNPAYVRRIETGKSGQELVMQTGINVPVGRSFRKAVKDVL</sequence>
<dbReference type="EMBL" id="CP000362">
    <property type="protein sequence ID" value="ABG33638.1"/>
    <property type="molecule type" value="Genomic_DNA"/>
</dbReference>
<dbReference type="GO" id="GO:0003677">
    <property type="term" value="F:DNA binding"/>
    <property type="evidence" value="ECO:0007669"/>
    <property type="project" value="InterPro"/>
</dbReference>
<evidence type="ECO:0000256" key="1">
    <source>
        <dbReference type="SAM" id="Phobius"/>
    </source>
</evidence>
<keyword evidence="1" id="KW-0472">Membrane</keyword>
<dbReference type="PROSITE" id="PS50930">
    <property type="entry name" value="HTH_LYTTR"/>
    <property type="match status" value="1"/>
</dbReference>
<reference evidence="3 4" key="1">
    <citation type="journal article" date="2007" name="J. Bacteriol.">
        <title>The complete genome sequence of Roseobacter denitrificans reveals a mixotrophic rather than photosynthetic metabolism.</title>
        <authorList>
            <person name="Swingley W.D."/>
            <person name="Sadekar S."/>
            <person name="Mastrian S.D."/>
            <person name="Matthies H.J."/>
            <person name="Hao J."/>
            <person name="Ramos H."/>
            <person name="Acharya C.R."/>
            <person name="Conrad A.L."/>
            <person name="Taylor H.L."/>
            <person name="Dejesa L.C."/>
            <person name="Shah M.K."/>
            <person name="O'huallachain M.E."/>
            <person name="Lince M.T."/>
            <person name="Blankenship R.E."/>
            <person name="Beatty J.T."/>
            <person name="Touchman J.W."/>
        </authorList>
    </citation>
    <scope>NUCLEOTIDE SEQUENCE [LARGE SCALE GENOMIC DNA]</scope>
    <source>
        <strain evidence="4">ATCC 33942 / OCh 114</strain>
    </source>
</reference>
<dbReference type="Proteomes" id="UP000007029">
    <property type="component" value="Chromosome"/>
</dbReference>
<keyword evidence="1" id="KW-1133">Transmembrane helix</keyword>
<dbReference type="InterPro" id="IPR007492">
    <property type="entry name" value="LytTR_DNA-bd_dom"/>
</dbReference>
<keyword evidence="4" id="KW-1185">Reference proteome</keyword>
<organism evidence="3 4">
    <name type="scientific">Roseobacter denitrificans (strain ATCC 33942 / OCh 114)</name>
    <name type="common">Erythrobacter sp. (strain OCh 114)</name>
    <name type="synonym">Roseobacter denitrificans</name>
    <dbReference type="NCBI Taxonomy" id="375451"/>
    <lineage>
        <taxon>Bacteria</taxon>
        <taxon>Pseudomonadati</taxon>
        <taxon>Pseudomonadota</taxon>
        <taxon>Alphaproteobacteria</taxon>
        <taxon>Rhodobacterales</taxon>
        <taxon>Roseobacteraceae</taxon>
        <taxon>Roseobacter</taxon>
    </lineage>
</organism>
<dbReference type="OrthoDB" id="7028951at2"/>
<feature type="domain" description="HTH LytTR-type" evidence="2">
    <location>
        <begin position="193"/>
        <end position="278"/>
    </location>
</feature>